<sequence>MQGVSRIYFAVLCLSISSLRDV</sequence>
<dbReference type="AlphaFoldDB" id="A0A0E9TJ77"/>
<organism evidence="1">
    <name type="scientific">Anguilla anguilla</name>
    <name type="common">European freshwater eel</name>
    <name type="synonym">Muraena anguilla</name>
    <dbReference type="NCBI Taxonomy" id="7936"/>
    <lineage>
        <taxon>Eukaryota</taxon>
        <taxon>Metazoa</taxon>
        <taxon>Chordata</taxon>
        <taxon>Craniata</taxon>
        <taxon>Vertebrata</taxon>
        <taxon>Euteleostomi</taxon>
        <taxon>Actinopterygii</taxon>
        <taxon>Neopterygii</taxon>
        <taxon>Teleostei</taxon>
        <taxon>Anguilliformes</taxon>
        <taxon>Anguillidae</taxon>
        <taxon>Anguilla</taxon>
    </lineage>
</organism>
<protein>
    <submittedName>
        <fullName evidence="1">Uncharacterized protein</fullName>
    </submittedName>
</protein>
<reference evidence="1" key="2">
    <citation type="journal article" date="2015" name="Fish Shellfish Immunol.">
        <title>Early steps in the European eel (Anguilla anguilla)-Vibrio vulnificus interaction in the gills: Role of the RtxA13 toxin.</title>
        <authorList>
            <person name="Callol A."/>
            <person name="Pajuelo D."/>
            <person name="Ebbesson L."/>
            <person name="Teles M."/>
            <person name="MacKenzie S."/>
            <person name="Amaro C."/>
        </authorList>
    </citation>
    <scope>NUCLEOTIDE SEQUENCE</scope>
</reference>
<evidence type="ECO:0000313" key="1">
    <source>
        <dbReference type="EMBL" id="JAH53522.1"/>
    </source>
</evidence>
<dbReference type="EMBL" id="GBXM01055055">
    <property type="protein sequence ID" value="JAH53522.1"/>
    <property type="molecule type" value="Transcribed_RNA"/>
</dbReference>
<reference evidence="1" key="1">
    <citation type="submission" date="2014-11" db="EMBL/GenBank/DDBJ databases">
        <authorList>
            <person name="Amaro Gonzalez C."/>
        </authorList>
    </citation>
    <scope>NUCLEOTIDE SEQUENCE</scope>
</reference>
<proteinExistence type="predicted"/>
<accession>A0A0E9TJ77</accession>
<name>A0A0E9TJ77_ANGAN</name>